<accession>A0A379DEL9</accession>
<evidence type="ECO:0000256" key="5">
    <source>
        <dbReference type="ARBA" id="ARBA00023136"/>
    </source>
</evidence>
<gene>
    <name evidence="8" type="ORF">NCTC12872_02032</name>
</gene>
<evidence type="ECO:0000256" key="2">
    <source>
        <dbReference type="ARBA" id="ARBA00010265"/>
    </source>
</evidence>
<proteinExistence type="inferred from homology"/>
<dbReference type="CDD" id="cd16429">
    <property type="entry name" value="VirB10"/>
    <property type="match status" value="1"/>
</dbReference>
<dbReference type="Gene3D" id="2.40.128.260">
    <property type="entry name" value="Type IV secretion system, VirB10/TraB/TrbI"/>
    <property type="match status" value="1"/>
</dbReference>
<evidence type="ECO:0000256" key="7">
    <source>
        <dbReference type="SAM" id="Phobius"/>
    </source>
</evidence>
<organism evidence="8 9">
    <name type="scientific">Phocoenobacter uteri</name>
    <dbReference type="NCBI Taxonomy" id="146806"/>
    <lineage>
        <taxon>Bacteria</taxon>
        <taxon>Pseudomonadati</taxon>
        <taxon>Pseudomonadota</taxon>
        <taxon>Gammaproteobacteria</taxon>
        <taxon>Pasteurellales</taxon>
        <taxon>Pasteurellaceae</taxon>
        <taxon>Phocoenobacter</taxon>
    </lineage>
</organism>
<dbReference type="Pfam" id="PF03743">
    <property type="entry name" value="TrbI"/>
    <property type="match status" value="1"/>
</dbReference>
<feature type="compositionally biased region" description="Polar residues" evidence="6">
    <location>
        <begin position="93"/>
        <end position="108"/>
    </location>
</feature>
<keyword evidence="9" id="KW-1185">Reference proteome</keyword>
<evidence type="ECO:0000256" key="1">
    <source>
        <dbReference type="ARBA" id="ARBA00004167"/>
    </source>
</evidence>
<comment type="similarity">
    <text evidence="2">Belongs to the TrbI/VirB10 family.</text>
</comment>
<sequence>MNLFKKQQIDDMSPNSSPSKTSSLGGVKRANKVPLIIIGILGVLFLIVMAIVSLERANNQISEPSKKDDSTGYFKDTSQYANSILKNAPSGVVKSSQKTPENNISPEKSNIKQNKEGANQQAIDIPTIPDKPTIIYKDRDIDPYKEELLRAQRERERNAQYSKSNVSDFNSNFSSNGSSENLTRDEMLSQMAAIRRQATEASSSADATASYQEQMRMVQAQMVGATENNISNSEYTTFSNNQGQNDIQQFNGSSSRWNINAPLETPKPFELRAGFVIPAVMISGINSDLPGQILAQVSQNIFDTATGKYLLIPQGARLVGKYTSDIAYGQERVLVAWQRIIYPDGRAQDIGSMPGSDSSGYAGFNDQVNNHYFRIFSSALLMSGITAGVSYSQKNSSSSNKESAGDILSQSLGQNMGQVIVQMLQKNINIAPTLEIRPGYQFNVVVVKDLSFKSPYKNYAY</sequence>
<dbReference type="Proteomes" id="UP000255417">
    <property type="component" value="Unassembled WGS sequence"/>
</dbReference>
<evidence type="ECO:0000313" key="9">
    <source>
        <dbReference type="Proteomes" id="UP000255417"/>
    </source>
</evidence>
<evidence type="ECO:0000256" key="4">
    <source>
        <dbReference type="ARBA" id="ARBA00022989"/>
    </source>
</evidence>
<feature type="region of interest" description="Disordered" evidence="6">
    <location>
        <begin position="86"/>
        <end position="126"/>
    </location>
</feature>
<evidence type="ECO:0000313" key="8">
    <source>
        <dbReference type="EMBL" id="SUB76404.1"/>
    </source>
</evidence>
<evidence type="ECO:0000256" key="6">
    <source>
        <dbReference type="SAM" id="MobiDB-lite"/>
    </source>
</evidence>
<dbReference type="RefSeq" id="WP_115316485.1">
    <property type="nucleotide sequence ID" value="NZ_LWIF01000002.1"/>
</dbReference>
<dbReference type="InterPro" id="IPR042217">
    <property type="entry name" value="T4SS_VirB10/TrbI"/>
</dbReference>
<keyword evidence="5 7" id="KW-0472">Membrane</keyword>
<dbReference type="GO" id="GO:0016020">
    <property type="term" value="C:membrane"/>
    <property type="evidence" value="ECO:0007669"/>
    <property type="project" value="UniProtKB-SubCell"/>
</dbReference>
<dbReference type="InterPro" id="IPR005498">
    <property type="entry name" value="T4SS_VirB10/TraB/TrbI"/>
</dbReference>
<keyword evidence="4 7" id="KW-1133">Transmembrane helix</keyword>
<feature type="region of interest" description="Disordered" evidence="6">
    <location>
        <begin position="153"/>
        <end position="181"/>
    </location>
</feature>
<evidence type="ECO:0000256" key="3">
    <source>
        <dbReference type="ARBA" id="ARBA00022692"/>
    </source>
</evidence>
<keyword evidence="3 7" id="KW-0812">Transmembrane</keyword>
<feature type="compositionally biased region" description="Low complexity" evidence="6">
    <location>
        <begin position="13"/>
        <end position="23"/>
    </location>
</feature>
<reference evidence="8 9" key="1">
    <citation type="submission" date="2018-06" db="EMBL/GenBank/DDBJ databases">
        <authorList>
            <consortium name="Pathogen Informatics"/>
            <person name="Doyle S."/>
        </authorList>
    </citation>
    <scope>NUCLEOTIDE SEQUENCE [LARGE SCALE GENOMIC DNA]</scope>
    <source>
        <strain evidence="8 9">NCTC12872</strain>
    </source>
</reference>
<feature type="region of interest" description="Disordered" evidence="6">
    <location>
        <begin position="1"/>
        <end position="25"/>
    </location>
</feature>
<feature type="transmembrane region" description="Helical" evidence="7">
    <location>
        <begin position="33"/>
        <end position="54"/>
    </location>
</feature>
<dbReference type="EMBL" id="UGTA01000002">
    <property type="protein sequence ID" value="SUB76404.1"/>
    <property type="molecule type" value="Genomic_DNA"/>
</dbReference>
<feature type="compositionally biased region" description="Low complexity" evidence="6">
    <location>
        <begin position="159"/>
        <end position="181"/>
    </location>
</feature>
<name>A0A379DEL9_9PAST</name>
<comment type="subcellular location">
    <subcellularLocation>
        <location evidence="1">Membrane</location>
        <topology evidence="1">Single-pass membrane protein</topology>
    </subcellularLocation>
</comment>
<protein>
    <submittedName>
        <fullName evidence="8">Type IV secretion system protein virB10</fullName>
    </submittedName>
</protein>
<dbReference type="AlphaFoldDB" id="A0A379DEL9"/>
<dbReference type="OrthoDB" id="9766860at2"/>